<dbReference type="PANTHER" id="PTHR31326:SF3">
    <property type="entry name" value="PROTEIN CLT3, CHLOROPLASTIC"/>
    <property type="match status" value="1"/>
</dbReference>
<protein>
    <submittedName>
        <fullName evidence="8">Uncharacterized protein</fullName>
    </submittedName>
</protein>
<organism evidence="8 9">
    <name type="scientific">Escallonia rubra</name>
    <dbReference type="NCBI Taxonomy" id="112253"/>
    <lineage>
        <taxon>Eukaryota</taxon>
        <taxon>Viridiplantae</taxon>
        <taxon>Streptophyta</taxon>
        <taxon>Embryophyta</taxon>
        <taxon>Tracheophyta</taxon>
        <taxon>Spermatophyta</taxon>
        <taxon>Magnoliopsida</taxon>
        <taxon>eudicotyledons</taxon>
        <taxon>Gunneridae</taxon>
        <taxon>Pentapetalae</taxon>
        <taxon>asterids</taxon>
        <taxon>campanulids</taxon>
        <taxon>Escalloniales</taxon>
        <taxon>Escalloniaceae</taxon>
        <taxon>Escallonia</taxon>
    </lineage>
</organism>
<evidence type="ECO:0000256" key="2">
    <source>
        <dbReference type="ARBA" id="ARBA00006690"/>
    </source>
</evidence>
<evidence type="ECO:0000256" key="4">
    <source>
        <dbReference type="ARBA" id="ARBA00022692"/>
    </source>
</evidence>
<evidence type="ECO:0000256" key="7">
    <source>
        <dbReference type="SAM" id="Phobius"/>
    </source>
</evidence>
<evidence type="ECO:0000256" key="6">
    <source>
        <dbReference type="ARBA" id="ARBA00023136"/>
    </source>
</evidence>
<comment type="similarity">
    <text evidence="2">Belongs to the CRT-like transporter family.</text>
</comment>
<evidence type="ECO:0000313" key="9">
    <source>
        <dbReference type="Proteomes" id="UP001187471"/>
    </source>
</evidence>
<gene>
    <name evidence="8" type="ORF">RJ640_018199</name>
</gene>
<keyword evidence="3" id="KW-0813">Transport</keyword>
<feature type="transmembrane region" description="Helical" evidence="7">
    <location>
        <begin position="21"/>
        <end position="43"/>
    </location>
</feature>
<dbReference type="AlphaFoldDB" id="A0AA88QWH3"/>
<keyword evidence="4 7" id="KW-0812">Transmembrane</keyword>
<evidence type="ECO:0000313" key="8">
    <source>
        <dbReference type="EMBL" id="KAK2977557.1"/>
    </source>
</evidence>
<evidence type="ECO:0000256" key="1">
    <source>
        <dbReference type="ARBA" id="ARBA00004141"/>
    </source>
</evidence>
<evidence type="ECO:0000256" key="5">
    <source>
        <dbReference type="ARBA" id="ARBA00022989"/>
    </source>
</evidence>
<evidence type="ECO:0000256" key="3">
    <source>
        <dbReference type="ARBA" id="ARBA00022448"/>
    </source>
</evidence>
<dbReference type="Proteomes" id="UP001187471">
    <property type="component" value="Unassembled WGS sequence"/>
</dbReference>
<dbReference type="InterPro" id="IPR013936">
    <property type="entry name" value="CRT-like"/>
</dbReference>
<dbReference type="PANTHER" id="PTHR31326">
    <property type="entry name" value="PROTEIN CLT2, CHLOROPLASTIC"/>
    <property type="match status" value="1"/>
</dbReference>
<proteinExistence type="inferred from homology"/>
<comment type="subcellular location">
    <subcellularLocation>
        <location evidence="1">Membrane</location>
        <topology evidence="1">Multi-pass membrane protein</topology>
    </subcellularLocation>
</comment>
<keyword evidence="6 7" id="KW-0472">Membrane</keyword>
<keyword evidence="9" id="KW-1185">Reference proteome</keyword>
<dbReference type="EMBL" id="JAVXUO010001977">
    <property type="protein sequence ID" value="KAK2977557.1"/>
    <property type="molecule type" value="Genomic_DNA"/>
</dbReference>
<comment type="caution">
    <text evidence="8">The sequence shown here is derived from an EMBL/GenBank/DDBJ whole genome shotgun (WGS) entry which is preliminary data.</text>
</comment>
<name>A0AA88QWH3_9ASTE</name>
<keyword evidence="5 7" id="KW-1133">Transmembrane helix</keyword>
<accession>A0AA88QWH3</accession>
<dbReference type="GO" id="GO:0016020">
    <property type="term" value="C:membrane"/>
    <property type="evidence" value="ECO:0007669"/>
    <property type="project" value="UniProtKB-SubCell"/>
</dbReference>
<reference evidence="8" key="1">
    <citation type="submission" date="2022-12" db="EMBL/GenBank/DDBJ databases">
        <title>Draft genome assemblies for two species of Escallonia (Escalloniales).</title>
        <authorList>
            <person name="Chanderbali A."/>
            <person name="Dervinis C."/>
            <person name="Anghel I."/>
            <person name="Soltis D."/>
            <person name="Soltis P."/>
            <person name="Zapata F."/>
        </authorList>
    </citation>
    <scope>NUCLEOTIDE SEQUENCE</scope>
    <source>
        <strain evidence="8">UCBG92.1500</strain>
        <tissue evidence="8">Leaf</tissue>
    </source>
</reference>
<sequence>MAPSPLVAVVMRVCKGGSVDLFVVNSFGSAFQALFICLLLPFLSKLWGIPFNQLPNYLMDGAACFLNIGTMSTGKSRFSHIILFSE</sequence>